<dbReference type="OrthoDB" id="122670at2"/>
<sequence length="89" mass="10383">MPVISLFYGLIISMYYLDNKQHNLPHIHVKYNEFEAVFSIPDGELLDGKLPVNKTKLVKAWIEIRQEDLMADWSLAIKGEPIFKIEPLR</sequence>
<keyword evidence="2" id="KW-1185">Reference proteome</keyword>
<comment type="caution">
    <text evidence="1">The sequence shown here is derived from an EMBL/GenBank/DDBJ whole genome shotgun (WGS) entry which is preliminary data.</text>
</comment>
<dbReference type="RefSeq" id="WP_131914953.1">
    <property type="nucleotide sequence ID" value="NZ_SMLG01000001.1"/>
</dbReference>
<protein>
    <submittedName>
        <fullName evidence="1">DUF4160 domain-containing protein</fullName>
    </submittedName>
</protein>
<name>A0A4R5FDT8_9FLAO</name>
<accession>A0A4R5FDT8</accession>
<dbReference type="InterPro" id="IPR025427">
    <property type="entry name" value="DUF4160"/>
</dbReference>
<gene>
    <name evidence="1" type="ORF">E0I26_02715</name>
</gene>
<dbReference type="Proteomes" id="UP000294814">
    <property type="component" value="Unassembled WGS sequence"/>
</dbReference>
<proteinExistence type="predicted"/>
<evidence type="ECO:0000313" key="2">
    <source>
        <dbReference type="Proteomes" id="UP000294814"/>
    </source>
</evidence>
<evidence type="ECO:0000313" key="1">
    <source>
        <dbReference type="EMBL" id="TDE47018.1"/>
    </source>
</evidence>
<organism evidence="1 2">
    <name type="scientific">Flavobacterium rhamnosiphilum</name>
    <dbReference type="NCBI Taxonomy" id="2541724"/>
    <lineage>
        <taxon>Bacteria</taxon>
        <taxon>Pseudomonadati</taxon>
        <taxon>Bacteroidota</taxon>
        <taxon>Flavobacteriia</taxon>
        <taxon>Flavobacteriales</taxon>
        <taxon>Flavobacteriaceae</taxon>
        <taxon>Flavobacterium</taxon>
    </lineage>
</organism>
<reference evidence="1 2" key="1">
    <citation type="submission" date="2019-03" db="EMBL/GenBank/DDBJ databases">
        <title>Novel species of Flavobacterium.</title>
        <authorList>
            <person name="Liu Q."/>
            <person name="Xin Y.-H."/>
        </authorList>
    </citation>
    <scope>NUCLEOTIDE SEQUENCE [LARGE SCALE GENOMIC DNA]</scope>
    <source>
        <strain evidence="1 2">LB3P52</strain>
    </source>
</reference>
<dbReference type="EMBL" id="SMLG01000001">
    <property type="protein sequence ID" value="TDE47018.1"/>
    <property type="molecule type" value="Genomic_DNA"/>
</dbReference>
<dbReference type="Pfam" id="PF13711">
    <property type="entry name" value="DUF4160"/>
    <property type="match status" value="1"/>
</dbReference>
<dbReference type="AlphaFoldDB" id="A0A4R5FDT8"/>